<sequence>MDCHVTHSAIALFTPRKDDDVGYGFFLVKTRGHTPYKDAVISRFALVILINSFVTTIVCGILLLLKISVFNNFFHLLFFIMTKGTFVFFIGILLIILPYLGIPMDWKEYFYIGIGALLLVIGYKLRRAQYLVEIDRGNGERGGETFIETTKNLFPNQ</sequence>
<dbReference type="Proteomes" id="UP000179230">
    <property type="component" value="Unassembled WGS sequence"/>
</dbReference>
<keyword evidence="1" id="KW-0472">Membrane</keyword>
<feature type="transmembrane region" description="Helical" evidence="1">
    <location>
        <begin position="76"/>
        <end position="97"/>
    </location>
</feature>
<feature type="transmembrane region" description="Helical" evidence="1">
    <location>
        <begin position="109"/>
        <end position="126"/>
    </location>
</feature>
<evidence type="ECO:0000256" key="1">
    <source>
        <dbReference type="SAM" id="Phobius"/>
    </source>
</evidence>
<reference evidence="2 3" key="1">
    <citation type="journal article" date="2016" name="Nat. Commun.">
        <title>Thousands of microbial genomes shed light on interconnected biogeochemical processes in an aquifer system.</title>
        <authorList>
            <person name="Anantharaman K."/>
            <person name="Brown C.T."/>
            <person name="Hug L.A."/>
            <person name="Sharon I."/>
            <person name="Castelle C.J."/>
            <person name="Probst A.J."/>
            <person name="Thomas B.C."/>
            <person name="Singh A."/>
            <person name="Wilkins M.J."/>
            <person name="Karaoz U."/>
            <person name="Brodie E.L."/>
            <person name="Williams K.H."/>
            <person name="Hubbard S.S."/>
            <person name="Banfield J.F."/>
        </authorList>
    </citation>
    <scope>NUCLEOTIDE SEQUENCE [LARGE SCALE GENOMIC DNA]</scope>
</reference>
<evidence type="ECO:0000313" key="3">
    <source>
        <dbReference type="Proteomes" id="UP000179230"/>
    </source>
</evidence>
<name>A0A1F6FSE1_9BACT</name>
<comment type="caution">
    <text evidence="2">The sequence shown here is derived from an EMBL/GenBank/DDBJ whole genome shotgun (WGS) entry which is preliminary data.</text>
</comment>
<organism evidence="2 3">
    <name type="scientific">Candidatus Kaiserbacteria bacterium RIFOXYD1_FULL_42_15</name>
    <dbReference type="NCBI Taxonomy" id="1798532"/>
    <lineage>
        <taxon>Bacteria</taxon>
        <taxon>Candidatus Kaiseribacteriota</taxon>
    </lineage>
</organism>
<gene>
    <name evidence="2" type="ORF">A2592_03125</name>
</gene>
<protein>
    <submittedName>
        <fullName evidence="2">Uncharacterized protein</fullName>
    </submittedName>
</protein>
<dbReference type="AlphaFoldDB" id="A0A1F6FSE1"/>
<keyword evidence="1" id="KW-1133">Transmembrane helix</keyword>
<keyword evidence="1" id="KW-0812">Transmembrane</keyword>
<proteinExistence type="predicted"/>
<accession>A0A1F6FSE1</accession>
<feature type="transmembrane region" description="Helical" evidence="1">
    <location>
        <begin position="44"/>
        <end position="64"/>
    </location>
</feature>
<dbReference type="EMBL" id="MFMT01000013">
    <property type="protein sequence ID" value="OGG88775.1"/>
    <property type="molecule type" value="Genomic_DNA"/>
</dbReference>
<evidence type="ECO:0000313" key="2">
    <source>
        <dbReference type="EMBL" id="OGG88775.1"/>
    </source>
</evidence>